<dbReference type="HAMAP" id="MF_00134_B">
    <property type="entry name" value="IGPS_B"/>
    <property type="match status" value="1"/>
</dbReference>
<dbReference type="EC" id="4.1.1.48" evidence="3"/>
<dbReference type="SUPFAM" id="SSF51366">
    <property type="entry name" value="Ribulose-phoshate binding barrel"/>
    <property type="match status" value="1"/>
</dbReference>
<dbReference type="NCBIfam" id="NF001377">
    <property type="entry name" value="PRK00278.2-4"/>
    <property type="match status" value="1"/>
</dbReference>
<dbReference type="GO" id="GO:0004425">
    <property type="term" value="F:indole-3-glycerol-phosphate synthase activity"/>
    <property type="evidence" value="ECO:0007669"/>
    <property type="project" value="UniProtKB-EC"/>
</dbReference>
<name>A0A6J7CLJ0_9ZZZZ</name>
<gene>
    <name evidence="10" type="ORF">UFOPK3164_01550</name>
    <name evidence="11" type="ORF">UFOPK3427_00007</name>
    <name evidence="12" type="ORF">UFOPK4112_01088</name>
</gene>
<dbReference type="GO" id="GO:0000162">
    <property type="term" value="P:L-tryptophan biosynthetic process"/>
    <property type="evidence" value="ECO:0007669"/>
    <property type="project" value="UniProtKB-UniPathway"/>
</dbReference>
<dbReference type="InterPro" id="IPR011060">
    <property type="entry name" value="RibuloseP-bd_barrel"/>
</dbReference>
<dbReference type="EMBL" id="CAFBPM010000010">
    <property type="protein sequence ID" value="CAB5024008.1"/>
    <property type="molecule type" value="Genomic_DNA"/>
</dbReference>
<reference evidence="11" key="1">
    <citation type="submission" date="2020-05" db="EMBL/GenBank/DDBJ databases">
        <authorList>
            <person name="Chiriac C."/>
            <person name="Salcher M."/>
            <person name="Ghai R."/>
            <person name="Kavagutti S V."/>
        </authorList>
    </citation>
    <scope>NUCLEOTIDE SEQUENCE</scope>
</reference>
<keyword evidence="8" id="KW-0456">Lyase</keyword>
<keyword evidence="4" id="KW-0028">Amino-acid biosynthesis</keyword>
<evidence type="ECO:0000313" key="11">
    <source>
        <dbReference type="EMBL" id="CAB4857955.1"/>
    </source>
</evidence>
<comment type="catalytic activity">
    <reaction evidence="1">
        <text>1-(2-carboxyphenylamino)-1-deoxy-D-ribulose 5-phosphate + H(+) = (1S,2R)-1-C-(indol-3-yl)glycerol 3-phosphate + CO2 + H2O</text>
        <dbReference type="Rhea" id="RHEA:23476"/>
        <dbReference type="ChEBI" id="CHEBI:15377"/>
        <dbReference type="ChEBI" id="CHEBI:15378"/>
        <dbReference type="ChEBI" id="CHEBI:16526"/>
        <dbReference type="ChEBI" id="CHEBI:58613"/>
        <dbReference type="ChEBI" id="CHEBI:58866"/>
        <dbReference type="EC" id="4.1.1.48"/>
    </reaction>
</comment>
<dbReference type="InterPro" id="IPR013798">
    <property type="entry name" value="Indole-3-glycerol_P_synth_dom"/>
</dbReference>
<proteinExistence type="inferred from homology"/>
<evidence type="ECO:0000256" key="5">
    <source>
        <dbReference type="ARBA" id="ARBA00022793"/>
    </source>
</evidence>
<dbReference type="CDD" id="cd00331">
    <property type="entry name" value="IGPS"/>
    <property type="match status" value="1"/>
</dbReference>
<dbReference type="InterPro" id="IPR045186">
    <property type="entry name" value="Indole-3-glycerol_P_synth"/>
</dbReference>
<dbReference type="PROSITE" id="PS00614">
    <property type="entry name" value="IGPS"/>
    <property type="match status" value="1"/>
</dbReference>
<evidence type="ECO:0000256" key="6">
    <source>
        <dbReference type="ARBA" id="ARBA00022822"/>
    </source>
</evidence>
<dbReference type="Gene3D" id="3.20.20.70">
    <property type="entry name" value="Aldolase class I"/>
    <property type="match status" value="1"/>
</dbReference>
<dbReference type="Pfam" id="PF00218">
    <property type="entry name" value="IGPS"/>
    <property type="match status" value="1"/>
</dbReference>
<evidence type="ECO:0000313" key="10">
    <source>
        <dbReference type="EMBL" id="CAB4833944.1"/>
    </source>
</evidence>
<organism evidence="11">
    <name type="scientific">freshwater metagenome</name>
    <dbReference type="NCBI Taxonomy" id="449393"/>
    <lineage>
        <taxon>unclassified sequences</taxon>
        <taxon>metagenomes</taxon>
        <taxon>ecological metagenomes</taxon>
    </lineage>
</organism>
<dbReference type="PANTHER" id="PTHR22854">
    <property type="entry name" value="TRYPTOPHAN BIOSYNTHESIS PROTEIN"/>
    <property type="match status" value="1"/>
</dbReference>
<comment type="pathway">
    <text evidence="2">Amino-acid biosynthesis; L-tryptophan biosynthesis; L-tryptophan from chorismate: step 4/5.</text>
</comment>
<evidence type="ECO:0000256" key="1">
    <source>
        <dbReference type="ARBA" id="ARBA00001633"/>
    </source>
</evidence>
<dbReference type="EMBL" id="CAFABE010000104">
    <property type="protein sequence ID" value="CAB4833944.1"/>
    <property type="molecule type" value="Genomic_DNA"/>
</dbReference>
<dbReference type="GO" id="GO:0004640">
    <property type="term" value="F:phosphoribosylanthranilate isomerase activity"/>
    <property type="evidence" value="ECO:0007669"/>
    <property type="project" value="TreeGrafter"/>
</dbReference>
<protein>
    <recommendedName>
        <fullName evidence="3">indole-3-glycerol-phosphate synthase</fullName>
        <ecNumber evidence="3">4.1.1.48</ecNumber>
    </recommendedName>
</protein>
<dbReference type="EMBL" id="CAFBLT010000001">
    <property type="protein sequence ID" value="CAB4857955.1"/>
    <property type="molecule type" value="Genomic_DNA"/>
</dbReference>
<evidence type="ECO:0000256" key="3">
    <source>
        <dbReference type="ARBA" id="ARBA00012362"/>
    </source>
</evidence>
<evidence type="ECO:0000313" key="12">
    <source>
        <dbReference type="EMBL" id="CAB5024008.1"/>
    </source>
</evidence>
<keyword evidence="5" id="KW-0210">Decarboxylase</keyword>
<accession>A0A6J7CLJ0</accession>
<dbReference type="InterPro" id="IPR001468">
    <property type="entry name" value="Indole-3-GlycerolPSynthase_CS"/>
</dbReference>
<sequence>METYLDAILERHRNLASNDDRDARELFDEALSIPRNGSFLEALSSPGLSVIAEVKRKSPSKGDLNLFLDPEVLAQAYETGGASAISVLTDSDAFGGSREDLETVERSCSLPILRKDFVVDIRDIYDAKIMGADAALLIVAALDDDQLSELFEAAISVDLEVLVEVHDEAELQRALDLGSMIVGVNQRDLRTFSVDTKRAERVLGSIPDEILAVAESGIATPEDAKDLALKGFDAILVGESFVTSPDPAKVVSTFDGFPVGPRNMATSI</sequence>
<evidence type="ECO:0000256" key="8">
    <source>
        <dbReference type="ARBA" id="ARBA00023239"/>
    </source>
</evidence>
<evidence type="ECO:0000256" key="7">
    <source>
        <dbReference type="ARBA" id="ARBA00023141"/>
    </source>
</evidence>
<keyword evidence="7" id="KW-0057">Aromatic amino acid biosynthesis</keyword>
<dbReference type="FunFam" id="3.20.20.70:FF:000024">
    <property type="entry name" value="Indole-3-glycerol phosphate synthase"/>
    <property type="match status" value="1"/>
</dbReference>
<evidence type="ECO:0000256" key="4">
    <source>
        <dbReference type="ARBA" id="ARBA00022605"/>
    </source>
</evidence>
<dbReference type="InterPro" id="IPR013785">
    <property type="entry name" value="Aldolase_TIM"/>
</dbReference>
<evidence type="ECO:0000259" key="9">
    <source>
        <dbReference type="Pfam" id="PF00218"/>
    </source>
</evidence>
<feature type="domain" description="Indole-3-glycerol phosphate synthase" evidence="9">
    <location>
        <begin position="16"/>
        <end position="252"/>
    </location>
</feature>
<dbReference type="AlphaFoldDB" id="A0A6J7CLJ0"/>
<keyword evidence="6" id="KW-0822">Tryptophan biosynthesis</keyword>
<evidence type="ECO:0000256" key="2">
    <source>
        <dbReference type="ARBA" id="ARBA00004696"/>
    </source>
</evidence>
<dbReference type="PANTHER" id="PTHR22854:SF2">
    <property type="entry name" value="INDOLE-3-GLYCEROL-PHOSPHATE SYNTHASE"/>
    <property type="match status" value="1"/>
</dbReference>
<dbReference type="UniPathway" id="UPA00035">
    <property type="reaction ID" value="UER00043"/>
</dbReference>